<dbReference type="EMBL" id="CAJNOK010014154">
    <property type="protein sequence ID" value="CAF1198810.1"/>
    <property type="molecule type" value="Genomic_DNA"/>
</dbReference>
<feature type="compositionally biased region" description="Basic and acidic residues" evidence="6">
    <location>
        <begin position="630"/>
        <end position="640"/>
    </location>
</feature>
<dbReference type="GO" id="GO:0005886">
    <property type="term" value="C:plasma membrane"/>
    <property type="evidence" value="ECO:0007669"/>
    <property type="project" value="TreeGrafter"/>
</dbReference>
<evidence type="ECO:0000256" key="5">
    <source>
        <dbReference type="ARBA" id="ARBA00023136"/>
    </source>
</evidence>
<evidence type="ECO:0000256" key="2">
    <source>
        <dbReference type="ARBA" id="ARBA00022692"/>
    </source>
</evidence>
<feature type="region of interest" description="Disordered" evidence="6">
    <location>
        <begin position="439"/>
        <end position="511"/>
    </location>
</feature>
<feature type="transmembrane region" description="Helical" evidence="7">
    <location>
        <begin position="335"/>
        <end position="359"/>
    </location>
</feature>
<gene>
    <name evidence="8" type="ORF">OVA965_LOCUS23883</name>
    <name evidence="9" type="ORF">TMI583_LOCUS24603</name>
</gene>
<evidence type="ECO:0000256" key="6">
    <source>
        <dbReference type="SAM" id="MobiDB-lite"/>
    </source>
</evidence>
<dbReference type="CDD" id="cd12087">
    <property type="entry name" value="TM_EGFR-like"/>
    <property type="match status" value="1"/>
</dbReference>
<evidence type="ECO:0000313" key="10">
    <source>
        <dbReference type="Proteomes" id="UP000682733"/>
    </source>
</evidence>
<feature type="region of interest" description="Disordered" evidence="6">
    <location>
        <begin position="523"/>
        <end position="561"/>
    </location>
</feature>
<dbReference type="SUPFAM" id="SSF52058">
    <property type="entry name" value="L domain-like"/>
    <property type="match status" value="1"/>
</dbReference>
<feature type="non-terminal residue" evidence="9">
    <location>
        <position position="712"/>
    </location>
</feature>
<evidence type="ECO:0000256" key="4">
    <source>
        <dbReference type="ARBA" id="ARBA00022989"/>
    </source>
</evidence>
<feature type="region of interest" description="Disordered" evidence="6">
    <location>
        <begin position="612"/>
        <end position="640"/>
    </location>
</feature>
<organism evidence="9 10">
    <name type="scientific">Didymodactylos carnosus</name>
    <dbReference type="NCBI Taxonomy" id="1234261"/>
    <lineage>
        <taxon>Eukaryota</taxon>
        <taxon>Metazoa</taxon>
        <taxon>Spiralia</taxon>
        <taxon>Gnathifera</taxon>
        <taxon>Rotifera</taxon>
        <taxon>Eurotatoria</taxon>
        <taxon>Bdelloidea</taxon>
        <taxon>Philodinida</taxon>
        <taxon>Philodinidae</taxon>
        <taxon>Didymodactylos</taxon>
    </lineage>
</organism>
<evidence type="ECO:0000256" key="7">
    <source>
        <dbReference type="SAM" id="Phobius"/>
    </source>
</evidence>
<keyword evidence="2 7" id="KW-0812">Transmembrane</keyword>
<keyword evidence="3" id="KW-0732">Signal</keyword>
<keyword evidence="4 7" id="KW-1133">Transmembrane helix</keyword>
<evidence type="ECO:0000256" key="1">
    <source>
        <dbReference type="ARBA" id="ARBA00004167"/>
    </source>
</evidence>
<dbReference type="Proteomes" id="UP000682733">
    <property type="component" value="Unassembled WGS sequence"/>
</dbReference>
<feature type="compositionally biased region" description="Polar residues" evidence="6">
    <location>
        <begin position="495"/>
        <end position="511"/>
    </location>
</feature>
<accession>A0A8S2NN47</accession>
<comment type="subcellular location">
    <subcellularLocation>
        <location evidence="1">Membrane</location>
        <topology evidence="1">Single-pass membrane protein</topology>
    </subcellularLocation>
</comment>
<dbReference type="GO" id="GO:0038023">
    <property type="term" value="F:signaling receptor activity"/>
    <property type="evidence" value="ECO:0007669"/>
    <property type="project" value="TreeGrafter"/>
</dbReference>
<dbReference type="EMBL" id="CAJOBA010035686">
    <property type="protein sequence ID" value="CAF4008948.1"/>
    <property type="molecule type" value="Genomic_DNA"/>
</dbReference>
<evidence type="ECO:0000313" key="8">
    <source>
        <dbReference type="EMBL" id="CAF1198810.1"/>
    </source>
</evidence>
<dbReference type="PANTHER" id="PTHR24365:SF541">
    <property type="entry name" value="PROTEIN TOLL-RELATED"/>
    <property type="match status" value="1"/>
</dbReference>
<reference evidence="9" key="1">
    <citation type="submission" date="2021-02" db="EMBL/GenBank/DDBJ databases">
        <authorList>
            <person name="Nowell W R."/>
        </authorList>
    </citation>
    <scope>NUCLEOTIDE SEQUENCE</scope>
</reference>
<keyword evidence="5 7" id="KW-0472">Membrane</keyword>
<evidence type="ECO:0000256" key="3">
    <source>
        <dbReference type="ARBA" id="ARBA00022729"/>
    </source>
</evidence>
<dbReference type="AlphaFoldDB" id="A0A8S2NN47"/>
<proteinExistence type="predicted"/>
<dbReference type="PANTHER" id="PTHR24365">
    <property type="entry name" value="TOLL-LIKE RECEPTOR"/>
    <property type="match status" value="1"/>
</dbReference>
<dbReference type="Proteomes" id="UP000677228">
    <property type="component" value="Unassembled WGS sequence"/>
</dbReference>
<dbReference type="InterPro" id="IPR032675">
    <property type="entry name" value="LRR_dom_sf"/>
</dbReference>
<dbReference type="Gene3D" id="3.80.10.10">
    <property type="entry name" value="Ribonuclease Inhibitor"/>
    <property type="match status" value="1"/>
</dbReference>
<name>A0A8S2NN47_9BILA</name>
<dbReference type="GO" id="GO:0007165">
    <property type="term" value="P:signal transduction"/>
    <property type="evidence" value="ECO:0007669"/>
    <property type="project" value="TreeGrafter"/>
</dbReference>
<feature type="compositionally biased region" description="Polar residues" evidence="6">
    <location>
        <begin position="523"/>
        <end position="559"/>
    </location>
</feature>
<evidence type="ECO:0000313" key="9">
    <source>
        <dbReference type="EMBL" id="CAF4008948.1"/>
    </source>
</evidence>
<sequence length="712" mass="78118">CDPTTPLTTLPSMMISALQLNITTLKLYSSIINTNGPLSSLPDNICDYPNIQTLILANNSITGILNTSSMSCLQNLLNIDLSYNFIEQLDNNLFIANRQLVTMNFAHNLINVMPTIDGPYFVNFISELTLMDFSFNQIPSDIIWKLPDARYVDLSNNQLTSVSDILLEMYGACATQSMSSTIYFILGLSALELSGNNLTCDCQSYNLLQVIDDPLNPGIFPLISNGTAPLAKAKCSYPVAAIGQLFINNTYSTKNCSSFTLSTDHSRFCTLYNNSDISTSPAPTYWPSTIASTTVISGGTTGGVVNGSATSSTQSNGSNGNTALTGSLTNSTTSLIVGVVLGLAFLIVLVVFLIFSCYWKKYRSKLSPNYKLGERQELNDLERSDQSIKPVIVTNSDISSQTTTMSPDIQNDEMISNQKQQLAEDKRKRIQRNSISTSTCAFDDDLDNETEQQPPFDGSHPPHLKISRNTNNHSTDHLSDPQSPISDHPIDDNSSELSSQHPHENQSTQTCIENIVRRNSLNNTFSRTNNNSQLSSNKSAKLSRHPQSIVTHSGTNTSPFVRGIPITALKSNGANSSTNDTPTKVEMKLIGDKPSPRAISLPGVAGKMYLDTTPFRGKPQRRYSSTLKQQDYEQQEKVDNKIRQRAQSVRTIKTTSNITDINTLDNSKTHVDNIENLSTKKSAKSIRTVPLLNISVVSSNAWVTPHSTESNI</sequence>
<comment type="caution">
    <text evidence="9">The sequence shown here is derived from an EMBL/GenBank/DDBJ whole genome shotgun (WGS) entry which is preliminary data.</text>
</comment>
<protein>
    <submittedName>
        <fullName evidence="9">Uncharacterized protein</fullName>
    </submittedName>
</protein>